<protein>
    <submittedName>
        <fullName evidence="2">Uncharacterized protein</fullName>
    </submittedName>
</protein>
<feature type="transmembrane region" description="Helical" evidence="1">
    <location>
        <begin position="186"/>
        <end position="205"/>
    </location>
</feature>
<feature type="transmembrane region" description="Helical" evidence="1">
    <location>
        <begin position="51"/>
        <end position="72"/>
    </location>
</feature>
<proteinExistence type="predicted"/>
<evidence type="ECO:0000256" key="1">
    <source>
        <dbReference type="SAM" id="Phobius"/>
    </source>
</evidence>
<sequence length="357" mass="37593">MTDVKEKAAAVWAAGYGALAVVWTVTGSGFPYGPDAPHNTASLLRALDPAIGAPIFAVVLLTAAAALVAIGAERLPAVPRRVLLGYLWLVAAALLVLVPDVRLLTVAGYLPMLIGGLPFGWPPIDYAEIFTWTLANEVLAVAGGLLIVRAVLRRQRRAAGACEDCGRTESGTGWTTPASATRWGRIAVWIAVIIPSLYAVVRLAWAAGIPLGIEREFLTEMQETGLVWAGAGLGTFALAGAVLTLGLTQRWGERFPRWMIGLAGREVPIRLATVPATLVALFVFSGSISLYTAEGSEMLVHGGLNAATIPGLLWPLWGAALGAAAYAYHLRRRPPCPRCGRPEGVSGLVQDSAADAY</sequence>
<keyword evidence="3" id="KW-1185">Reference proteome</keyword>
<gene>
    <name evidence="2" type="ORF">B0I29_102549</name>
</gene>
<keyword evidence="1" id="KW-0472">Membrane</keyword>
<comment type="caution">
    <text evidence="2">The sequence shown here is derived from an EMBL/GenBank/DDBJ whole genome shotgun (WGS) entry which is preliminary data.</text>
</comment>
<keyword evidence="1" id="KW-1133">Transmembrane helix</keyword>
<feature type="transmembrane region" description="Helical" evidence="1">
    <location>
        <begin position="269"/>
        <end position="291"/>
    </location>
</feature>
<feature type="transmembrane region" description="Helical" evidence="1">
    <location>
        <begin position="84"/>
        <end position="109"/>
    </location>
</feature>
<keyword evidence="1" id="KW-0812">Transmembrane</keyword>
<dbReference type="AlphaFoldDB" id="A0A327ZJC1"/>
<evidence type="ECO:0000313" key="2">
    <source>
        <dbReference type="EMBL" id="RAK42723.1"/>
    </source>
</evidence>
<dbReference type="Proteomes" id="UP000249341">
    <property type="component" value="Unassembled WGS sequence"/>
</dbReference>
<feature type="transmembrane region" description="Helical" evidence="1">
    <location>
        <begin position="311"/>
        <end position="328"/>
    </location>
</feature>
<dbReference type="RefSeq" id="WP_111647850.1">
    <property type="nucleotide sequence ID" value="NZ_JACHWI010000003.1"/>
</dbReference>
<name>A0A327ZJC1_9ACTN</name>
<feature type="transmembrane region" description="Helical" evidence="1">
    <location>
        <begin position="225"/>
        <end position="248"/>
    </location>
</feature>
<dbReference type="EMBL" id="QLMJ01000002">
    <property type="protein sequence ID" value="RAK42723.1"/>
    <property type="molecule type" value="Genomic_DNA"/>
</dbReference>
<feature type="transmembrane region" description="Helical" evidence="1">
    <location>
        <begin position="129"/>
        <end position="148"/>
    </location>
</feature>
<evidence type="ECO:0000313" key="3">
    <source>
        <dbReference type="Proteomes" id="UP000249341"/>
    </source>
</evidence>
<organism evidence="2 3">
    <name type="scientific">Actinoplanes lutulentus</name>
    <dbReference type="NCBI Taxonomy" id="1287878"/>
    <lineage>
        <taxon>Bacteria</taxon>
        <taxon>Bacillati</taxon>
        <taxon>Actinomycetota</taxon>
        <taxon>Actinomycetes</taxon>
        <taxon>Micromonosporales</taxon>
        <taxon>Micromonosporaceae</taxon>
        <taxon>Actinoplanes</taxon>
    </lineage>
</organism>
<reference evidence="2 3" key="1">
    <citation type="submission" date="2018-06" db="EMBL/GenBank/DDBJ databases">
        <title>Genomic Encyclopedia of Type Strains, Phase III (KMG-III): the genomes of soil and plant-associated and newly described type strains.</title>
        <authorList>
            <person name="Whitman W."/>
        </authorList>
    </citation>
    <scope>NUCLEOTIDE SEQUENCE [LARGE SCALE GENOMIC DNA]</scope>
    <source>
        <strain evidence="2 3">CGMCC 4.7090</strain>
    </source>
</reference>
<dbReference type="OrthoDB" id="2717873at2"/>
<accession>A0A327ZJC1</accession>